<organism evidence="2 3">
    <name type="scientific">Actinomadura bangladeshensis</name>
    <dbReference type="NCBI Taxonomy" id="453573"/>
    <lineage>
        <taxon>Bacteria</taxon>
        <taxon>Bacillati</taxon>
        <taxon>Actinomycetota</taxon>
        <taxon>Actinomycetes</taxon>
        <taxon>Streptosporangiales</taxon>
        <taxon>Thermomonosporaceae</taxon>
        <taxon>Actinomadura</taxon>
    </lineage>
</organism>
<comment type="caution">
    <text evidence="2">The sequence shown here is derived from an EMBL/GenBank/DDBJ whole genome shotgun (WGS) entry which is preliminary data.</text>
</comment>
<accession>A0A6L9QVB6</accession>
<evidence type="ECO:0000256" key="1">
    <source>
        <dbReference type="SAM" id="MobiDB-lite"/>
    </source>
</evidence>
<feature type="region of interest" description="Disordered" evidence="1">
    <location>
        <begin position="1"/>
        <end position="81"/>
    </location>
</feature>
<feature type="compositionally biased region" description="Polar residues" evidence="1">
    <location>
        <begin position="41"/>
        <end position="69"/>
    </location>
</feature>
<name>A0A6L9QVB6_9ACTN</name>
<dbReference type="EMBL" id="JAAGLI010001190">
    <property type="protein sequence ID" value="NEA29467.1"/>
    <property type="molecule type" value="Genomic_DNA"/>
</dbReference>
<sequence>MNAMARTYHRINWTTGNRPPERPVGDDNGGSAPKSRAPLSSPLQTRATDQLETVRLNNRSEPSGLTRSDSPCGGFIGRGAQGLSRPALAETLTGKVGVSWIRTVKPIQGPGQKQ</sequence>
<dbReference type="AlphaFoldDB" id="A0A6L9QVB6"/>
<dbReference type="RefSeq" id="WP_163064168.1">
    <property type="nucleotide sequence ID" value="NZ_JAAGLI010001190.1"/>
</dbReference>
<evidence type="ECO:0000313" key="2">
    <source>
        <dbReference type="EMBL" id="NEA29467.1"/>
    </source>
</evidence>
<dbReference type="Proteomes" id="UP000475532">
    <property type="component" value="Unassembled WGS sequence"/>
</dbReference>
<proteinExistence type="predicted"/>
<gene>
    <name evidence="2" type="ORF">G3I70_44255</name>
</gene>
<protein>
    <submittedName>
        <fullName evidence="2">Uncharacterized protein</fullName>
    </submittedName>
</protein>
<evidence type="ECO:0000313" key="3">
    <source>
        <dbReference type="Proteomes" id="UP000475532"/>
    </source>
</evidence>
<reference evidence="2 3" key="1">
    <citation type="submission" date="2020-01" db="EMBL/GenBank/DDBJ databases">
        <title>Insect and environment-associated Actinomycetes.</title>
        <authorList>
            <person name="Currrie C."/>
            <person name="Chevrette M."/>
            <person name="Carlson C."/>
            <person name="Stubbendieck R."/>
            <person name="Wendt-Pienkowski E."/>
        </authorList>
    </citation>
    <scope>NUCLEOTIDE SEQUENCE [LARGE SCALE GENOMIC DNA]</scope>
    <source>
        <strain evidence="2 3">SID10258</strain>
    </source>
</reference>